<accession>A0A0S4ITG2</accession>
<sequence length="177" mass="20216">MSRFGAAALRKPSTLGAPSGPVQWQVDSDGNLLHFDFRVLRTDILQRLRTGHPLYTTEECRTFLTEMIRTATKWQEEELGYLIYLAEMHQKVLPGHQINFQWPVAFSQPIPFSAPVDALHDTPVYRVTKVVEELNRSLVRMIDRLWNERRERLILAATMLEGLEHTISSSQGGGGDE</sequence>
<protein>
    <submittedName>
        <fullName evidence="1">Uncharacterized protein</fullName>
    </submittedName>
</protein>
<proteinExistence type="predicted"/>
<name>A0A0S4ITG2_BODSA</name>
<gene>
    <name evidence="1" type="ORF">BSAL_66145</name>
</gene>
<dbReference type="OMA" id="IYLAEMH"/>
<reference evidence="2" key="1">
    <citation type="submission" date="2015-09" db="EMBL/GenBank/DDBJ databases">
        <authorList>
            <consortium name="Pathogen Informatics"/>
        </authorList>
    </citation>
    <scope>NUCLEOTIDE SEQUENCE [LARGE SCALE GENOMIC DNA]</scope>
    <source>
        <strain evidence="2">Lake Konstanz</strain>
    </source>
</reference>
<organism evidence="1 2">
    <name type="scientific">Bodo saltans</name>
    <name type="common">Flagellated protozoan</name>
    <dbReference type="NCBI Taxonomy" id="75058"/>
    <lineage>
        <taxon>Eukaryota</taxon>
        <taxon>Discoba</taxon>
        <taxon>Euglenozoa</taxon>
        <taxon>Kinetoplastea</taxon>
        <taxon>Metakinetoplastina</taxon>
        <taxon>Eubodonida</taxon>
        <taxon>Bodonidae</taxon>
        <taxon>Bodo</taxon>
    </lineage>
</organism>
<keyword evidence="2" id="KW-1185">Reference proteome</keyword>
<evidence type="ECO:0000313" key="1">
    <source>
        <dbReference type="EMBL" id="CUF83570.1"/>
    </source>
</evidence>
<dbReference type="EMBL" id="CYKH01000420">
    <property type="protein sequence ID" value="CUF83570.1"/>
    <property type="molecule type" value="Genomic_DNA"/>
</dbReference>
<dbReference type="VEuPathDB" id="TriTrypDB:BSAL_66145"/>
<dbReference type="AlphaFoldDB" id="A0A0S4ITG2"/>
<dbReference type="Proteomes" id="UP000051952">
    <property type="component" value="Unassembled WGS sequence"/>
</dbReference>
<dbReference type="OrthoDB" id="242719at2759"/>
<evidence type="ECO:0000313" key="2">
    <source>
        <dbReference type="Proteomes" id="UP000051952"/>
    </source>
</evidence>